<proteinExistence type="inferred from homology"/>
<accession>A0A3Q9HS48</accession>
<keyword evidence="3" id="KW-0547">Nucleotide-binding</keyword>
<organism evidence="6 7">
    <name type="scientific">Anoxybacter fermentans</name>
    <dbReference type="NCBI Taxonomy" id="1323375"/>
    <lineage>
        <taxon>Bacteria</taxon>
        <taxon>Bacillati</taxon>
        <taxon>Bacillota</taxon>
        <taxon>Clostridia</taxon>
        <taxon>Halanaerobiales</taxon>
        <taxon>Anoxybacter</taxon>
    </lineage>
</organism>
<dbReference type="InterPro" id="IPR003593">
    <property type="entry name" value="AAA+_ATPase"/>
</dbReference>
<keyword evidence="7" id="KW-1185">Reference proteome</keyword>
<evidence type="ECO:0000259" key="5">
    <source>
        <dbReference type="PROSITE" id="PS50893"/>
    </source>
</evidence>
<dbReference type="Pfam" id="PF00005">
    <property type="entry name" value="ABC_tran"/>
    <property type="match status" value="1"/>
</dbReference>
<dbReference type="Proteomes" id="UP000267250">
    <property type="component" value="Chromosome"/>
</dbReference>
<comment type="similarity">
    <text evidence="1">Belongs to the ABC transporter superfamily.</text>
</comment>
<feature type="domain" description="ABC transporter" evidence="5">
    <location>
        <begin position="3"/>
        <end position="223"/>
    </location>
</feature>
<dbReference type="GO" id="GO:0016887">
    <property type="term" value="F:ATP hydrolysis activity"/>
    <property type="evidence" value="ECO:0007669"/>
    <property type="project" value="InterPro"/>
</dbReference>
<dbReference type="CDD" id="cd03230">
    <property type="entry name" value="ABC_DR_subfamily_A"/>
    <property type="match status" value="1"/>
</dbReference>
<evidence type="ECO:0000313" key="7">
    <source>
        <dbReference type="Proteomes" id="UP000267250"/>
    </source>
</evidence>
<reference evidence="6 7" key="1">
    <citation type="submission" date="2016-07" db="EMBL/GenBank/DDBJ databases">
        <title>Genome and transcriptome analysis of iron-reducing fermentative bacteria Anoxybacter fermentans.</title>
        <authorList>
            <person name="Zeng X."/>
            <person name="Shao Z."/>
        </authorList>
    </citation>
    <scope>NUCLEOTIDE SEQUENCE [LARGE SCALE GENOMIC DNA]</scope>
    <source>
        <strain evidence="6 7">DY22613</strain>
    </source>
</reference>
<keyword evidence="2" id="KW-0813">Transport</keyword>
<dbReference type="AlphaFoldDB" id="A0A3Q9HS48"/>
<dbReference type="KEGG" id="aft:BBF96_14720"/>
<dbReference type="InterPro" id="IPR017871">
    <property type="entry name" value="ABC_transporter-like_CS"/>
</dbReference>
<dbReference type="Gene3D" id="3.40.50.300">
    <property type="entry name" value="P-loop containing nucleotide triphosphate hydrolases"/>
    <property type="match status" value="1"/>
</dbReference>
<evidence type="ECO:0000256" key="4">
    <source>
        <dbReference type="ARBA" id="ARBA00022840"/>
    </source>
</evidence>
<dbReference type="PROSITE" id="PS50893">
    <property type="entry name" value="ABC_TRANSPORTER_2"/>
    <property type="match status" value="1"/>
</dbReference>
<dbReference type="SMART" id="SM00382">
    <property type="entry name" value="AAA"/>
    <property type="match status" value="1"/>
</dbReference>
<keyword evidence="4" id="KW-0067">ATP-binding</keyword>
<dbReference type="SUPFAM" id="SSF52540">
    <property type="entry name" value="P-loop containing nucleoside triphosphate hydrolases"/>
    <property type="match status" value="1"/>
</dbReference>
<name>A0A3Q9HS48_9FIRM</name>
<dbReference type="InterPro" id="IPR003439">
    <property type="entry name" value="ABC_transporter-like_ATP-bd"/>
</dbReference>
<dbReference type="PANTHER" id="PTHR43335">
    <property type="entry name" value="ABC TRANSPORTER, ATP-BINDING PROTEIN"/>
    <property type="match status" value="1"/>
</dbReference>
<evidence type="ECO:0000313" key="6">
    <source>
        <dbReference type="EMBL" id="AZR74528.1"/>
    </source>
</evidence>
<evidence type="ECO:0000256" key="3">
    <source>
        <dbReference type="ARBA" id="ARBA00022741"/>
    </source>
</evidence>
<protein>
    <recommendedName>
        <fullName evidence="5">ABC transporter domain-containing protein</fullName>
    </recommendedName>
</protein>
<sequence length="287" mass="32286">MMVKCQGLVKYYRKTLAVDHLSFEVKKGEIFGLIGPNGAGKTTTIKMLLGLTRPTAGKIQIKSGIQIGYSPETPYFPGFLTAEEVLYFYGKLQRLKKTQLVKEISIILKKVNLIDYRTRKIQKFSKGMLQRLALAQALLGSPDLLILDEPAAGLDAKGRIEILNLIKELKEEGKTIILNSHILHDVEQVADRGIILNRGRLVTEWDFRQKMINLEISCTYDSDILEALKSIVKRITPTSNGFEVELLAREQIPDIAKMIIMGGGKIYELKETRNLEKIFLQALGGVR</sequence>
<dbReference type="PANTHER" id="PTHR43335:SF4">
    <property type="entry name" value="ABC TRANSPORTER, ATP-BINDING PROTEIN"/>
    <property type="match status" value="1"/>
</dbReference>
<dbReference type="PROSITE" id="PS00211">
    <property type="entry name" value="ABC_TRANSPORTER_1"/>
    <property type="match status" value="1"/>
</dbReference>
<dbReference type="EMBL" id="CP016379">
    <property type="protein sequence ID" value="AZR74528.1"/>
    <property type="molecule type" value="Genomic_DNA"/>
</dbReference>
<gene>
    <name evidence="6" type="ORF">BBF96_14720</name>
</gene>
<dbReference type="InterPro" id="IPR027417">
    <property type="entry name" value="P-loop_NTPase"/>
</dbReference>
<evidence type="ECO:0000256" key="2">
    <source>
        <dbReference type="ARBA" id="ARBA00022448"/>
    </source>
</evidence>
<dbReference type="GO" id="GO:0005524">
    <property type="term" value="F:ATP binding"/>
    <property type="evidence" value="ECO:0007669"/>
    <property type="project" value="UniProtKB-KW"/>
</dbReference>
<evidence type="ECO:0000256" key="1">
    <source>
        <dbReference type="ARBA" id="ARBA00005417"/>
    </source>
</evidence>